<sequence length="91" mass="10394">MKRDDKLKSPLTNRVNRIVGQVQGVGRMIEEDRDCVEILNMVSAVHAALRALEGKLLEDHVCHCVQEAAKDPAELERRMGELIKLYRRKLS</sequence>
<dbReference type="Proteomes" id="UP001596472">
    <property type="component" value="Unassembled WGS sequence"/>
</dbReference>
<accession>A0ABW2L784</accession>
<dbReference type="RefSeq" id="WP_379711856.1">
    <property type="nucleotide sequence ID" value="NZ_JBHTBS010000004.1"/>
</dbReference>
<gene>
    <name evidence="2" type="ORF">ACFQY0_10000</name>
</gene>
<comment type="similarity">
    <text evidence="1">Belongs to the FrmR/RcnR family.</text>
</comment>
<dbReference type="PANTHER" id="PTHR33677">
    <property type="entry name" value="TRANSCRIPTIONAL REPRESSOR FRMR-RELATED"/>
    <property type="match status" value="1"/>
</dbReference>
<dbReference type="Pfam" id="PF02583">
    <property type="entry name" value="Trns_repr_metal"/>
    <property type="match status" value="1"/>
</dbReference>
<dbReference type="EMBL" id="JBHTBS010000004">
    <property type="protein sequence ID" value="MFC7337508.1"/>
    <property type="molecule type" value="Genomic_DNA"/>
</dbReference>
<keyword evidence="3" id="KW-1185">Reference proteome</keyword>
<name>A0ABW2L784_9BACT</name>
<evidence type="ECO:0000313" key="3">
    <source>
        <dbReference type="Proteomes" id="UP001596472"/>
    </source>
</evidence>
<organism evidence="2 3">
    <name type="scientific">Haloferula chungangensis</name>
    <dbReference type="NCBI Taxonomy" id="1048331"/>
    <lineage>
        <taxon>Bacteria</taxon>
        <taxon>Pseudomonadati</taxon>
        <taxon>Verrucomicrobiota</taxon>
        <taxon>Verrucomicrobiia</taxon>
        <taxon>Verrucomicrobiales</taxon>
        <taxon>Verrucomicrobiaceae</taxon>
        <taxon>Haloferula</taxon>
    </lineage>
</organism>
<protein>
    <submittedName>
        <fullName evidence="2">Metal-sensitive transcriptional regulator</fullName>
    </submittedName>
</protein>
<comment type="caution">
    <text evidence="2">The sequence shown here is derived from an EMBL/GenBank/DDBJ whole genome shotgun (WGS) entry which is preliminary data.</text>
</comment>
<evidence type="ECO:0000313" key="2">
    <source>
        <dbReference type="EMBL" id="MFC7337508.1"/>
    </source>
</evidence>
<reference evidence="3" key="1">
    <citation type="journal article" date="2019" name="Int. J. Syst. Evol. Microbiol.">
        <title>The Global Catalogue of Microorganisms (GCM) 10K type strain sequencing project: providing services to taxonomists for standard genome sequencing and annotation.</title>
        <authorList>
            <consortium name="The Broad Institute Genomics Platform"/>
            <consortium name="The Broad Institute Genome Sequencing Center for Infectious Disease"/>
            <person name="Wu L."/>
            <person name="Ma J."/>
        </authorList>
    </citation>
    <scope>NUCLEOTIDE SEQUENCE [LARGE SCALE GENOMIC DNA]</scope>
    <source>
        <strain evidence="3">CGMCC 4.1467</strain>
    </source>
</reference>
<dbReference type="CDD" id="cd10148">
    <property type="entry name" value="CsoR-like_DUF156"/>
    <property type="match status" value="1"/>
</dbReference>
<dbReference type="Gene3D" id="1.20.58.1000">
    <property type="entry name" value="Metal-sensitive repressor, helix protomer"/>
    <property type="match status" value="1"/>
</dbReference>
<evidence type="ECO:0000256" key="1">
    <source>
        <dbReference type="ARBA" id="ARBA00005260"/>
    </source>
</evidence>
<dbReference type="InterPro" id="IPR003735">
    <property type="entry name" value="Metal_Tscrpt_repr"/>
</dbReference>
<proteinExistence type="inferred from homology"/>
<dbReference type="PANTHER" id="PTHR33677:SF3">
    <property type="entry name" value="COPPER-SENSING TRANSCRIPTIONAL REPRESSOR RICR"/>
    <property type="match status" value="1"/>
</dbReference>
<dbReference type="InterPro" id="IPR038390">
    <property type="entry name" value="Metal_Tscrpt_repr_sf"/>
</dbReference>